<accession>A0AAN6N021</accession>
<gene>
    <name evidence="2" type="ORF">QBC46DRAFT_397713</name>
</gene>
<dbReference type="PANTHER" id="PTHR37490:SF2">
    <property type="match status" value="1"/>
</dbReference>
<dbReference type="Proteomes" id="UP001303473">
    <property type="component" value="Unassembled WGS sequence"/>
</dbReference>
<dbReference type="PANTHER" id="PTHR37490">
    <property type="entry name" value="EXPRESSED PROTEIN"/>
    <property type="match status" value="1"/>
</dbReference>
<dbReference type="AlphaFoldDB" id="A0AAN6N021"/>
<name>A0AAN6N021_9PEZI</name>
<dbReference type="EMBL" id="MU853927">
    <property type="protein sequence ID" value="KAK3935363.1"/>
    <property type="molecule type" value="Genomic_DNA"/>
</dbReference>
<dbReference type="Pfam" id="PF11913">
    <property type="entry name" value="DUF3431"/>
    <property type="match status" value="1"/>
</dbReference>
<feature type="chain" id="PRO_5042831124" evidence="1">
    <location>
        <begin position="30"/>
        <end position="300"/>
    </location>
</feature>
<evidence type="ECO:0000313" key="3">
    <source>
        <dbReference type="Proteomes" id="UP001303473"/>
    </source>
</evidence>
<feature type="signal peptide" evidence="1">
    <location>
        <begin position="1"/>
        <end position="29"/>
    </location>
</feature>
<proteinExistence type="predicted"/>
<organism evidence="2 3">
    <name type="scientific">Diplogelasinospora grovesii</name>
    <dbReference type="NCBI Taxonomy" id="303347"/>
    <lineage>
        <taxon>Eukaryota</taxon>
        <taxon>Fungi</taxon>
        <taxon>Dikarya</taxon>
        <taxon>Ascomycota</taxon>
        <taxon>Pezizomycotina</taxon>
        <taxon>Sordariomycetes</taxon>
        <taxon>Sordariomycetidae</taxon>
        <taxon>Sordariales</taxon>
        <taxon>Diplogelasinosporaceae</taxon>
        <taxon>Diplogelasinospora</taxon>
    </lineage>
</organism>
<protein>
    <submittedName>
        <fullName evidence="2">Uncharacterized protein</fullName>
    </submittedName>
</protein>
<reference evidence="3" key="1">
    <citation type="journal article" date="2023" name="Mol. Phylogenet. Evol.">
        <title>Genome-scale phylogeny and comparative genomics of the fungal order Sordariales.</title>
        <authorList>
            <person name="Hensen N."/>
            <person name="Bonometti L."/>
            <person name="Westerberg I."/>
            <person name="Brannstrom I.O."/>
            <person name="Guillou S."/>
            <person name="Cros-Aarteil S."/>
            <person name="Calhoun S."/>
            <person name="Haridas S."/>
            <person name="Kuo A."/>
            <person name="Mondo S."/>
            <person name="Pangilinan J."/>
            <person name="Riley R."/>
            <person name="LaButti K."/>
            <person name="Andreopoulos B."/>
            <person name="Lipzen A."/>
            <person name="Chen C."/>
            <person name="Yan M."/>
            <person name="Daum C."/>
            <person name="Ng V."/>
            <person name="Clum A."/>
            <person name="Steindorff A."/>
            <person name="Ohm R.A."/>
            <person name="Martin F."/>
            <person name="Silar P."/>
            <person name="Natvig D.O."/>
            <person name="Lalanne C."/>
            <person name="Gautier V."/>
            <person name="Ament-Velasquez S.L."/>
            <person name="Kruys A."/>
            <person name="Hutchinson M.I."/>
            <person name="Powell A.J."/>
            <person name="Barry K."/>
            <person name="Miller A.N."/>
            <person name="Grigoriev I.V."/>
            <person name="Debuchy R."/>
            <person name="Gladieux P."/>
            <person name="Hiltunen Thoren M."/>
            <person name="Johannesson H."/>
        </authorList>
    </citation>
    <scope>NUCLEOTIDE SEQUENCE [LARGE SCALE GENOMIC DNA]</scope>
    <source>
        <strain evidence="3">CBS 340.73</strain>
    </source>
</reference>
<sequence length="300" mass="34512">MLLRHMRVVLPALICICLVLVLHLRETQRLVTPSKDHDKLSHGGLNNTSNKTVNLVIASLEADDISWTSKLDIPNLNVLRYISDAARGQYYPPVPRKGREALMYLTHFFEFYDHLPDVSIMIHPHEHPWHIEGVLQQSMLFTLSHLDLDVVSRRQYANLRVDWTQACPAWIDTTKTPETALKQEEPFMHAALVENFGMSEAQVPKIMAGPCCSQFAVTGEAVQRNPRSQYKRSMDWLVATSLSDYLSGRTWEHMWPILFKGEAVDCPPEWDVYCGMYHICFQERDGPSEYQCPMERERGA</sequence>
<keyword evidence="1" id="KW-0732">Signal</keyword>
<comment type="caution">
    <text evidence="2">The sequence shown here is derived from an EMBL/GenBank/DDBJ whole genome shotgun (WGS) entry which is preliminary data.</text>
</comment>
<dbReference type="InterPro" id="IPR021838">
    <property type="entry name" value="DUF3431"/>
</dbReference>
<evidence type="ECO:0000256" key="1">
    <source>
        <dbReference type="SAM" id="SignalP"/>
    </source>
</evidence>
<keyword evidence="3" id="KW-1185">Reference proteome</keyword>
<evidence type="ECO:0000313" key="2">
    <source>
        <dbReference type="EMBL" id="KAK3935363.1"/>
    </source>
</evidence>